<feature type="domain" description="AB hydrolase-1" evidence="2">
    <location>
        <begin position="26"/>
        <end position="267"/>
    </location>
</feature>
<dbReference type="InterPro" id="IPR000073">
    <property type="entry name" value="AB_hydrolase_1"/>
</dbReference>
<dbReference type="SUPFAM" id="SSF53474">
    <property type="entry name" value="alpha/beta-Hydrolases"/>
    <property type="match status" value="1"/>
</dbReference>
<dbReference type="PANTHER" id="PTHR43798:SF31">
    <property type="entry name" value="AB HYDROLASE SUPERFAMILY PROTEIN YCLE"/>
    <property type="match status" value="1"/>
</dbReference>
<dbReference type="PANTHER" id="PTHR43798">
    <property type="entry name" value="MONOACYLGLYCEROL LIPASE"/>
    <property type="match status" value="1"/>
</dbReference>
<evidence type="ECO:0000313" key="4">
    <source>
        <dbReference type="Proteomes" id="UP001148932"/>
    </source>
</evidence>
<organism evidence="3 4">
    <name type="scientific">Acidovorax benzenivorans</name>
    <dbReference type="NCBI Taxonomy" id="2987520"/>
    <lineage>
        <taxon>Bacteria</taxon>
        <taxon>Pseudomonadati</taxon>
        <taxon>Pseudomonadota</taxon>
        <taxon>Betaproteobacteria</taxon>
        <taxon>Burkholderiales</taxon>
        <taxon>Comamonadaceae</taxon>
        <taxon>Acidovorax</taxon>
    </lineage>
</organism>
<dbReference type="EMBL" id="JAPCKI010000009">
    <property type="protein sequence ID" value="MDD2179065.1"/>
    <property type="molecule type" value="Genomic_DNA"/>
</dbReference>
<keyword evidence="4" id="KW-1185">Reference proteome</keyword>
<evidence type="ECO:0000259" key="2">
    <source>
        <dbReference type="Pfam" id="PF12697"/>
    </source>
</evidence>
<dbReference type="PRINTS" id="PR00111">
    <property type="entry name" value="ABHYDROLASE"/>
</dbReference>
<dbReference type="Gene3D" id="3.40.50.1820">
    <property type="entry name" value="alpha/beta hydrolase"/>
    <property type="match status" value="1"/>
</dbReference>
<dbReference type="RefSeq" id="WP_274112179.1">
    <property type="nucleotide sequence ID" value="NZ_JAPCKI010000009.1"/>
</dbReference>
<evidence type="ECO:0000256" key="1">
    <source>
        <dbReference type="ARBA" id="ARBA00022801"/>
    </source>
</evidence>
<name>A0ABT5S094_9BURK</name>
<comment type="caution">
    <text evidence="3">The sequence shown here is derived from an EMBL/GenBank/DDBJ whole genome shotgun (WGS) entry which is preliminary data.</text>
</comment>
<keyword evidence="1 3" id="KW-0378">Hydrolase</keyword>
<dbReference type="InterPro" id="IPR029058">
    <property type="entry name" value="AB_hydrolase_fold"/>
</dbReference>
<accession>A0ABT5S094</accession>
<dbReference type="GO" id="GO:0016787">
    <property type="term" value="F:hydrolase activity"/>
    <property type="evidence" value="ECO:0007669"/>
    <property type="project" value="UniProtKB-KW"/>
</dbReference>
<dbReference type="InterPro" id="IPR050266">
    <property type="entry name" value="AB_hydrolase_sf"/>
</dbReference>
<proteinExistence type="predicted"/>
<protein>
    <submittedName>
        <fullName evidence="3">Alpha/beta fold hydrolase</fullName>
    </submittedName>
</protein>
<dbReference type="Pfam" id="PF12697">
    <property type="entry name" value="Abhydrolase_6"/>
    <property type="match status" value="1"/>
</dbReference>
<evidence type="ECO:0000313" key="3">
    <source>
        <dbReference type="EMBL" id="MDD2179065.1"/>
    </source>
</evidence>
<dbReference type="Proteomes" id="UP001148932">
    <property type="component" value="Unassembled WGS sequence"/>
</dbReference>
<gene>
    <name evidence="3" type="ORF">OIN59_16630</name>
</gene>
<reference evidence="3" key="1">
    <citation type="submission" date="2022-10" db="EMBL/GenBank/DDBJ databases">
        <title>Description of microaerobic benzene degrading bacteria.</title>
        <authorList>
            <person name="Bedics A."/>
            <person name="Tancsics A."/>
            <person name="Banerjee S."/>
        </authorList>
    </citation>
    <scope>NUCLEOTIDE SEQUENCE</scope>
    <source>
        <strain evidence="3">D2M1</strain>
    </source>
</reference>
<sequence>MSKENQSIKTGEYETALTRTGKGAPVLFLHGSGPGATGMSNWTLASQELVEEYDLLIPDLIGYGASSHPRTPPGGIRQWMRLWIDQMCNLLDQLQLDRVHLVGNSLGGAIALNLLMEAPHRFGKVLLMGPAGSPIRLTPELDRIWGFYDDPTPAVMKNHMRWFAHDESFIAQRIDDVARMRLAAAMQPEVRASYEWLFPAPRQRHLDDLIVPSSALRRISNEVLIVHGRDDSVVPYENSTYLLNHLPYAQLHVIGRCNHWTQIEKAEIFHALLRNFFG</sequence>